<proteinExistence type="predicted"/>
<gene>
    <name evidence="1" type="ORF">AFUS01_LOCUS41262</name>
</gene>
<evidence type="ECO:0000313" key="1">
    <source>
        <dbReference type="EMBL" id="CAG7831521.1"/>
    </source>
</evidence>
<accession>A0A8J2LGG7</accession>
<organism evidence="1 2">
    <name type="scientific">Allacma fusca</name>
    <dbReference type="NCBI Taxonomy" id="39272"/>
    <lineage>
        <taxon>Eukaryota</taxon>
        <taxon>Metazoa</taxon>
        <taxon>Ecdysozoa</taxon>
        <taxon>Arthropoda</taxon>
        <taxon>Hexapoda</taxon>
        <taxon>Collembola</taxon>
        <taxon>Symphypleona</taxon>
        <taxon>Sminthuridae</taxon>
        <taxon>Allacma</taxon>
    </lineage>
</organism>
<dbReference type="Proteomes" id="UP000708208">
    <property type="component" value="Unassembled WGS sequence"/>
</dbReference>
<protein>
    <submittedName>
        <fullName evidence="1">Uncharacterized protein</fullName>
    </submittedName>
</protein>
<sequence length="63" mass="7547">NIYLSKLNIKNCYHKYSYGASNFISPLIQNTPWLLLSTRISKQKLTRRKQMRRISSEIYSHKD</sequence>
<dbReference type="AlphaFoldDB" id="A0A8J2LGG7"/>
<keyword evidence="2" id="KW-1185">Reference proteome</keyword>
<comment type="caution">
    <text evidence="1">The sequence shown here is derived from an EMBL/GenBank/DDBJ whole genome shotgun (WGS) entry which is preliminary data.</text>
</comment>
<evidence type="ECO:0000313" key="2">
    <source>
        <dbReference type="Proteomes" id="UP000708208"/>
    </source>
</evidence>
<name>A0A8J2LGG7_9HEXA</name>
<reference evidence="1" key="1">
    <citation type="submission" date="2021-06" db="EMBL/GenBank/DDBJ databases">
        <authorList>
            <person name="Hodson N. C."/>
            <person name="Mongue J. A."/>
            <person name="Jaron S. K."/>
        </authorList>
    </citation>
    <scope>NUCLEOTIDE SEQUENCE</scope>
</reference>
<feature type="non-terminal residue" evidence="1">
    <location>
        <position position="1"/>
    </location>
</feature>
<dbReference type="EMBL" id="CAJVCH010560885">
    <property type="protein sequence ID" value="CAG7831521.1"/>
    <property type="molecule type" value="Genomic_DNA"/>
</dbReference>